<sequence>MMSKLLLLKADSQLTRTKLLQMQGTNQKMDEAMGQLITDNDLISSAHIILQAKSKKNRVDIQWIINYLRQEEAADVVATTKSYKTYSAEFPYQSPPPASDNEHLSFDEDGHEDLSDMD</sequence>
<dbReference type="EMBL" id="RXIC02000019">
    <property type="protein sequence ID" value="KAB1226477.1"/>
    <property type="molecule type" value="Genomic_DNA"/>
</dbReference>
<evidence type="ECO:0000313" key="2">
    <source>
        <dbReference type="EMBL" id="KAB1226477.1"/>
    </source>
</evidence>
<protein>
    <submittedName>
        <fullName evidence="2">Uncharacterized protein</fullName>
    </submittedName>
</protein>
<reference evidence="2 3" key="1">
    <citation type="journal article" date="2019" name="Plant Biotechnol. J.">
        <title>The red bayberry genome and genetic basis of sex determination.</title>
        <authorList>
            <person name="Jia H.M."/>
            <person name="Jia H.J."/>
            <person name="Cai Q.L."/>
            <person name="Wang Y."/>
            <person name="Zhao H.B."/>
            <person name="Yang W.F."/>
            <person name="Wang G.Y."/>
            <person name="Li Y.H."/>
            <person name="Zhan D.L."/>
            <person name="Shen Y.T."/>
            <person name="Niu Q.F."/>
            <person name="Chang L."/>
            <person name="Qiu J."/>
            <person name="Zhao L."/>
            <person name="Xie H.B."/>
            <person name="Fu W.Y."/>
            <person name="Jin J."/>
            <person name="Li X.W."/>
            <person name="Jiao Y."/>
            <person name="Zhou C.C."/>
            <person name="Tu T."/>
            <person name="Chai C.Y."/>
            <person name="Gao J.L."/>
            <person name="Fan L.J."/>
            <person name="van de Weg E."/>
            <person name="Wang J.Y."/>
            <person name="Gao Z.S."/>
        </authorList>
    </citation>
    <scope>NUCLEOTIDE SEQUENCE [LARGE SCALE GENOMIC DNA]</scope>
    <source>
        <tissue evidence="2">Leaves</tissue>
    </source>
</reference>
<dbReference type="Proteomes" id="UP000516437">
    <property type="component" value="Chromosome 1"/>
</dbReference>
<organism evidence="2 3">
    <name type="scientific">Morella rubra</name>
    <name type="common">Chinese bayberry</name>
    <dbReference type="NCBI Taxonomy" id="262757"/>
    <lineage>
        <taxon>Eukaryota</taxon>
        <taxon>Viridiplantae</taxon>
        <taxon>Streptophyta</taxon>
        <taxon>Embryophyta</taxon>
        <taxon>Tracheophyta</taxon>
        <taxon>Spermatophyta</taxon>
        <taxon>Magnoliopsida</taxon>
        <taxon>eudicotyledons</taxon>
        <taxon>Gunneridae</taxon>
        <taxon>Pentapetalae</taxon>
        <taxon>rosids</taxon>
        <taxon>fabids</taxon>
        <taxon>Fagales</taxon>
        <taxon>Myricaceae</taxon>
        <taxon>Morella</taxon>
    </lineage>
</organism>
<evidence type="ECO:0000256" key="1">
    <source>
        <dbReference type="SAM" id="MobiDB-lite"/>
    </source>
</evidence>
<name>A0A6A1WRR5_9ROSI</name>
<proteinExistence type="predicted"/>
<accession>A0A6A1WRR5</accession>
<feature type="region of interest" description="Disordered" evidence="1">
    <location>
        <begin position="88"/>
        <end position="118"/>
    </location>
</feature>
<evidence type="ECO:0000313" key="3">
    <source>
        <dbReference type="Proteomes" id="UP000516437"/>
    </source>
</evidence>
<keyword evidence="3" id="KW-1185">Reference proteome</keyword>
<feature type="compositionally biased region" description="Basic and acidic residues" evidence="1">
    <location>
        <begin position="100"/>
        <end position="118"/>
    </location>
</feature>
<dbReference type="AlphaFoldDB" id="A0A6A1WRR5"/>
<comment type="caution">
    <text evidence="2">The sequence shown here is derived from an EMBL/GenBank/DDBJ whole genome shotgun (WGS) entry which is preliminary data.</text>
</comment>
<gene>
    <name evidence="2" type="ORF">CJ030_MR1G014059</name>
</gene>